<dbReference type="EMBL" id="LYXE01000066">
    <property type="protein sequence ID" value="PDV99608.1"/>
    <property type="molecule type" value="Genomic_DNA"/>
</dbReference>
<dbReference type="PRINTS" id="PR00412">
    <property type="entry name" value="EPOXHYDRLASE"/>
</dbReference>
<keyword evidence="3" id="KW-1185">Reference proteome</keyword>
<dbReference type="Pfam" id="PF00561">
    <property type="entry name" value="Abhydrolase_1"/>
    <property type="match status" value="1"/>
</dbReference>
<dbReference type="Gene3D" id="3.40.50.1820">
    <property type="entry name" value="alpha/beta hydrolase"/>
    <property type="match status" value="1"/>
</dbReference>
<dbReference type="InterPro" id="IPR000073">
    <property type="entry name" value="AB_hydrolase_1"/>
</dbReference>
<dbReference type="GO" id="GO:0016787">
    <property type="term" value="F:hydrolase activity"/>
    <property type="evidence" value="ECO:0007669"/>
    <property type="project" value="UniProtKB-KW"/>
</dbReference>
<gene>
    <name evidence="2" type="ORF">A9Q02_11720</name>
</gene>
<dbReference type="Proteomes" id="UP000220922">
    <property type="component" value="Unassembled WGS sequence"/>
</dbReference>
<dbReference type="PANTHER" id="PTHR43689:SF8">
    <property type="entry name" value="ALPHA_BETA-HYDROLASES SUPERFAMILY PROTEIN"/>
    <property type="match status" value="1"/>
</dbReference>
<protein>
    <submittedName>
        <fullName evidence="2">Alpha/beta hydrolase</fullName>
    </submittedName>
</protein>
<evidence type="ECO:0000313" key="2">
    <source>
        <dbReference type="EMBL" id="PDV99608.1"/>
    </source>
</evidence>
<organism evidence="2 3">
    <name type="scientific">Candidatus Chloroploca asiatica</name>
    <dbReference type="NCBI Taxonomy" id="1506545"/>
    <lineage>
        <taxon>Bacteria</taxon>
        <taxon>Bacillati</taxon>
        <taxon>Chloroflexota</taxon>
        <taxon>Chloroflexia</taxon>
        <taxon>Chloroflexales</taxon>
        <taxon>Chloroflexineae</taxon>
        <taxon>Oscillochloridaceae</taxon>
        <taxon>Candidatus Chloroploca</taxon>
    </lineage>
</organism>
<dbReference type="OrthoDB" id="3249793at2"/>
<dbReference type="AlphaFoldDB" id="A0A2H3LB46"/>
<dbReference type="InterPro" id="IPR029058">
    <property type="entry name" value="AB_hydrolase_fold"/>
</dbReference>
<comment type="caution">
    <text evidence="2">The sequence shown here is derived from an EMBL/GenBank/DDBJ whole genome shotgun (WGS) entry which is preliminary data.</text>
</comment>
<evidence type="ECO:0000259" key="1">
    <source>
        <dbReference type="Pfam" id="PF00561"/>
    </source>
</evidence>
<evidence type="ECO:0000313" key="3">
    <source>
        <dbReference type="Proteomes" id="UP000220922"/>
    </source>
</evidence>
<keyword evidence="2" id="KW-0378">Hydrolase</keyword>
<reference evidence="2 3" key="1">
    <citation type="submission" date="2016-05" db="EMBL/GenBank/DDBJ databases">
        <authorList>
            <person name="Lavstsen T."/>
            <person name="Jespersen J.S."/>
        </authorList>
    </citation>
    <scope>NUCLEOTIDE SEQUENCE [LARGE SCALE GENOMIC DNA]</scope>
    <source>
        <strain evidence="2 3">B7-9</strain>
    </source>
</reference>
<dbReference type="PANTHER" id="PTHR43689">
    <property type="entry name" value="HYDROLASE"/>
    <property type="match status" value="1"/>
</dbReference>
<dbReference type="PRINTS" id="PR00111">
    <property type="entry name" value="ABHYDROLASE"/>
</dbReference>
<accession>A0A2H3LB46</accession>
<sequence>MHSRFVTIAGYKIHVLEAGTGPLVLLLHGFAGSGEDWRPTVAAVANMGYRAMAVDALGFGRSAKPGDAPYSLALMARIYTDIIEQSGATQATLIGHSMGGKYALATAVLHPERINGLVLVASDGFVEASRLTMAGGWPLVGPAILWLSAQPRMVRMLLTAAFADPERHLTAEILERGREALIGADNRRALTALSRQYAATDLGLTGLRARLGELTMPTLLVWGESDQVFPVEACGYVARSEIPKAQLVVLPRCGHFPQIESPRLFQGVLTGFLAGLDGND</sequence>
<dbReference type="InterPro" id="IPR000639">
    <property type="entry name" value="Epox_hydrolase-like"/>
</dbReference>
<dbReference type="RefSeq" id="WP_097651773.1">
    <property type="nucleotide sequence ID" value="NZ_LYXE01000066.1"/>
</dbReference>
<feature type="domain" description="AB hydrolase-1" evidence="1">
    <location>
        <begin position="22"/>
        <end position="262"/>
    </location>
</feature>
<name>A0A2H3LB46_9CHLR</name>
<dbReference type="SUPFAM" id="SSF53474">
    <property type="entry name" value="alpha/beta-Hydrolases"/>
    <property type="match status" value="1"/>
</dbReference>
<proteinExistence type="predicted"/>